<accession>A0A250DT46</accession>
<evidence type="ECO:0000313" key="3">
    <source>
        <dbReference type="Proteomes" id="UP000217154"/>
    </source>
</evidence>
<keyword evidence="2" id="KW-0560">Oxidoreductase</keyword>
<organism evidence="2 3">
    <name type="scientific">Variovorax boronicumulans</name>
    <dbReference type="NCBI Taxonomy" id="436515"/>
    <lineage>
        <taxon>Bacteria</taxon>
        <taxon>Pseudomonadati</taxon>
        <taxon>Pseudomonadota</taxon>
        <taxon>Betaproteobacteria</taxon>
        <taxon>Burkholderiales</taxon>
        <taxon>Comamonadaceae</taxon>
        <taxon>Variovorax</taxon>
    </lineage>
</organism>
<dbReference type="KEGG" id="vbo:CKY39_01530"/>
<reference evidence="2 3" key="1">
    <citation type="submission" date="2017-09" db="EMBL/GenBank/DDBJ databases">
        <title>The diverse metabolic capabilities of V. boronicumulans make it an excellent choice for continued studies on novel biodegradation.</title>
        <authorList>
            <person name="Sun S."/>
        </authorList>
    </citation>
    <scope>NUCLEOTIDE SEQUENCE [LARGE SCALE GENOMIC DNA]</scope>
    <source>
        <strain evidence="2 3">J1</strain>
    </source>
</reference>
<feature type="domain" description="VOC" evidence="1">
    <location>
        <begin position="1"/>
        <end position="109"/>
    </location>
</feature>
<dbReference type="GO" id="GO:0051213">
    <property type="term" value="F:dioxygenase activity"/>
    <property type="evidence" value="ECO:0007669"/>
    <property type="project" value="UniProtKB-KW"/>
</dbReference>
<dbReference type="Pfam" id="PF00903">
    <property type="entry name" value="Glyoxalase"/>
    <property type="match status" value="1"/>
</dbReference>
<dbReference type="EMBL" id="CP023284">
    <property type="protein sequence ID" value="ATA57536.1"/>
    <property type="molecule type" value="Genomic_DNA"/>
</dbReference>
<name>A0A250DT46_9BURK</name>
<dbReference type="InterPro" id="IPR037523">
    <property type="entry name" value="VOC_core"/>
</dbReference>
<keyword evidence="2" id="KW-0223">Dioxygenase</keyword>
<evidence type="ECO:0000259" key="1">
    <source>
        <dbReference type="PROSITE" id="PS51819"/>
    </source>
</evidence>
<dbReference type="AlphaFoldDB" id="A0A250DT46"/>
<proteinExistence type="predicted"/>
<protein>
    <submittedName>
        <fullName evidence="2">Glyoxalase/bleomycin resistance/dioxygenase family protein</fullName>
    </submittedName>
</protein>
<dbReference type="Gene3D" id="3.10.180.10">
    <property type="entry name" value="2,3-Dihydroxybiphenyl 1,2-Dioxygenase, domain 1"/>
    <property type="match status" value="1"/>
</dbReference>
<evidence type="ECO:0000313" key="2">
    <source>
        <dbReference type="EMBL" id="ATA57536.1"/>
    </source>
</evidence>
<dbReference type="SUPFAM" id="SSF54593">
    <property type="entry name" value="Glyoxalase/Bleomycin resistance protein/Dihydroxybiphenyl dioxygenase"/>
    <property type="match status" value="1"/>
</dbReference>
<dbReference type="InterPro" id="IPR004360">
    <property type="entry name" value="Glyas_Fos-R_dOase_dom"/>
</dbReference>
<dbReference type="InterPro" id="IPR029068">
    <property type="entry name" value="Glyas_Bleomycin-R_OHBP_Dase"/>
</dbReference>
<sequence>MVHVTDVNAALRWYADAFPDAVPMSIGSPAFECLSVHGVLLELVPADAKVGAGASGSVVYWNVADFDAALAHLEACGAPLYRGPLRLEGDEHMAQVRDPWGNCIGLRGPSTGRRQCAP</sequence>
<dbReference type="PROSITE" id="PS51819">
    <property type="entry name" value="VOC"/>
    <property type="match status" value="1"/>
</dbReference>
<gene>
    <name evidence="2" type="ORF">CKY39_01530</name>
</gene>
<dbReference type="Proteomes" id="UP000217154">
    <property type="component" value="Chromosome"/>
</dbReference>